<organism evidence="3">
    <name type="scientific">uncultured Aureispira sp</name>
    <dbReference type="NCBI Taxonomy" id="1331704"/>
    <lineage>
        <taxon>Bacteria</taxon>
        <taxon>Pseudomonadati</taxon>
        <taxon>Bacteroidota</taxon>
        <taxon>Saprospiria</taxon>
        <taxon>Saprospirales</taxon>
        <taxon>Saprospiraceae</taxon>
        <taxon>Aureispira</taxon>
        <taxon>environmental samples</taxon>
    </lineage>
</organism>
<evidence type="ECO:0000259" key="2">
    <source>
        <dbReference type="Pfam" id="PF25302"/>
    </source>
</evidence>
<dbReference type="EMBL" id="CACVAQ010000349">
    <property type="protein sequence ID" value="CAA6824671.1"/>
    <property type="molecule type" value="Genomic_DNA"/>
</dbReference>
<name>A0A6S6TPF1_9BACT</name>
<dbReference type="Pfam" id="PF25302">
    <property type="entry name" value="NADase_transloc"/>
    <property type="match status" value="1"/>
</dbReference>
<sequence length="234" mass="26459">MLNLTFSSLLLFLCACTSLNAQDIKAEIGLLDEVYIFDGAIDELYNTKYILPSKVEVASTLKNSAGRYQKSHLLDNDYKTAWVEGVEGDGIGQKIRFFFEGNSVPDVISIVPGYMISEKTWYKNNRVTKFKIRILTADNSEEPNEFIAEFVITIPKDSKGNVKPNAYSVNISPAYLHNMLASDFGIIELEILEVDSKNATYEDTCISEIAFYTRGDTIIKSKNRVEEYERTKAR</sequence>
<feature type="domain" description="NAD glycohydrolase translocation F5/8 type C" evidence="2">
    <location>
        <begin position="52"/>
        <end position="212"/>
    </location>
</feature>
<reference evidence="3" key="1">
    <citation type="submission" date="2020-01" db="EMBL/GenBank/DDBJ databases">
        <authorList>
            <person name="Meier V. D."/>
            <person name="Meier V D."/>
        </authorList>
    </citation>
    <scope>NUCLEOTIDE SEQUENCE</scope>
    <source>
        <strain evidence="3">HLG_WM_MAG_10</strain>
    </source>
</reference>
<dbReference type="NCBIfam" id="NF047619">
    <property type="entry name" value="NADase_discoid"/>
    <property type="match status" value="1"/>
</dbReference>
<protein>
    <recommendedName>
        <fullName evidence="2">NAD glycohydrolase translocation F5/8 type C domain-containing protein</fullName>
    </recommendedName>
</protein>
<dbReference type="AlphaFoldDB" id="A0A6S6TPF1"/>
<feature type="signal peptide" evidence="1">
    <location>
        <begin position="1"/>
        <end position="21"/>
    </location>
</feature>
<keyword evidence="1" id="KW-0732">Signal</keyword>
<evidence type="ECO:0000256" key="1">
    <source>
        <dbReference type="SAM" id="SignalP"/>
    </source>
</evidence>
<proteinExistence type="predicted"/>
<accession>A0A6S6TPF1</accession>
<feature type="chain" id="PRO_5028130140" description="NAD glycohydrolase translocation F5/8 type C domain-containing protein" evidence="1">
    <location>
        <begin position="22"/>
        <end position="234"/>
    </location>
</feature>
<dbReference type="InterPro" id="IPR057561">
    <property type="entry name" value="NADase_transloc"/>
</dbReference>
<gene>
    <name evidence="3" type="ORF">HELGO_WM48938</name>
</gene>
<evidence type="ECO:0000313" key="3">
    <source>
        <dbReference type="EMBL" id="CAA6824671.1"/>
    </source>
</evidence>